<proteinExistence type="predicted"/>
<dbReference type="InterPro" id="IPR008620">
    <property type="entry name" value="FixH"/>
</dbReference>
<dbReference type="KEGG" id="azo:azo1346"/>
<dbReference type="RefSeq" id="WP_011765079.1">
    <property type="nucleotide sequence ID" value="NC_008702.1"/>
</dbReference>
<keyword evidence="1" id="KW-0812">Transmembrane</keyword>
<name>A1K558_AZOSB</name>
<sequence>MSFSVTQKKAAPWYRQGWPWFLIAIPATAIVAGVITLILAIRSWDGLVVDDYYREGKAFVQTIERTERAKQLGLSAQLNVSTDRVLIVLSSSVPSVTLPGTVRLTVSHPTKGGLDQEMVVTGRDGVFEVKISPLATGRWLFQIEDEPRAWRMNGAAYLPTETEIRINPTGS</sequence>
<organism evidence="2 3">
    <name type="scientific">Azoarcus sp. (strain BH72)</name>
    <dbReference type="NCBI Taxonomy" id="418699"/>
    <lineage>
        <taxon>Bacteria</taxon>
        <taxon>Pseudomonadati</taxon>
        <taxon>Pseudomonadota</taxon>
        <taxon>Betaproteobacteria</taxon>
        <taxon>Rhodocyclales</taxon>
        <taxon>Zoogloeaceae</taxon>
        <taxon>Azoarcus</taxon>
    </lineage>
</organism>
<dbReference type="Pfam" id="PF05751">
    <property type="entry name" value="FixH"/>
    <property type="match status" value="1"/>
</dbReference>
<evidence type="ECO:0000313" key="2">
    <source>
        <dbReference type="EMBL" id="CAL93963.1"/>
    </source>
</evidence>
<keyword evidence="3" id="KW-1185">Reference proteome</keyword>
<dbReference type="Proteomes" id="UP000002588">
    <property type="component" value="Chromosome"/>
</dbReference>
<reference evidence="2 3" key="1">
    <citation type="journal article" date="2006" name="Nat. Biotechnol.">
        <title>Complete genome of the mutualistic, N2-fixing grass endophyte Azoarcus sp. strain BH72.</title>
        <authorList>
            <person name="Krause A."/>
            <person name="Ramakumar A."/>
            <person name="Bartels D."/>
            <person name="Battistoni F."/>
            <person name="Bekel T."/>
            <person name="Boch J."/>
            <person name="Boehm M."/>
            <person name="Friedrich F."/>
            <person name="Hurek T."/>
            <person name="Krause L."/>
            <person name="Linke B."/>
            <person name="McHardy A.C."/>
            <person name="Sarkar A."/>
            <person name="Schneiker S."/>
            <person name="Syed A.A."/>
            <person name="Thauer R."/>
            <person name="Vorhoelter F.-J."/>
            <person name="Weidner S."/>
            <person name="Puehler A."/>
            <person name="Reinhold-Hurek B."/>
            <person name="Kaiser O."/>
            <person name="Goesmann A."/>
        </authorList>
    </citation>
    <scope>NUCLEOTIDE SEQUENCE [LARGE SCALE GENOMIC DNA]</scope>
    <source>
        <strain evidence="2 3">BH72</strain>
    </source>
</reference>
<accession>A1K558</accession>
<evidence type="ECO:0000256" key="1">
    <source>
        <dbReference type="SAM" id="Phobius"/>
    </source>
</evidence>
<keyword evidence="1" id="KW-1133">Transmembrane helix</keyword>
<evidence type="ECO:0000313" key="3">
    <source>
        <dbReference type="Proteomes" id="UP000002588"/>
    </source>
</evidence>
<dbReference type="AlphaFoldDB" id="A1K558"/>
<dbReference type="HOGENOM" id="CLU_100979_2_0_4"/>
<keyword evidence="1" id="KW-0472">Membrane</keyword>
<dbReference type="eggNOG" id="COG3198">
    <property type="taxonomic scope" value="Bacteria"/>
</dbReference>
<gene>
    <name evidence="2" type="primary">ccoH</name>
    <name evidence="2" type="ordered locus">azo1346</name>
</gene>
<protein>
    <submittedName>
        <fullName evidence="2">Conserved hypothetical membrane protein</fullName>
    </submittedName>
</protein>
<dbReference type="STRING" id="62928.azo1346"/>
<dbReference type="EMBL" id="AM406670">
    <property type="protein sequence ID" value="CAL93963.1"/>
    <property type="molecule type" value="Genomic_DNA"/>
</dbReference>
<feature type="transmembrane region" description="Helical" evidence="1">
    <location>
        <begin position="20"/>
        <end position="41"/>
    </location>
</feature>